<dbReference type="RefSeq" id="WP_201636888.1">
    <property type="nucleotide sequence ID" value="NZ_JAEQNB010000005.1"/>
</dbReference>
<accession>A0ABS1JD11</accession>
<comment type="caution">
    <text evidence="1">The sequence shown here is derived from an EMBL/GenBank/DDBJ whole genome shotgun (WGS) entry which is preliminary data.</text>
</comment>
<evidence type="ECO:0000313" key="1">
    <source>
        <dbReference type="EMBL" id="MBL0388172.1"/>
    </source>
</evidence>
<organism evidence="1 2">
    <name type="scientific">Tumebacillus amylolyticus</name>
    <dbReference type="NCBI Taxonomy" id="2801339"/>
    <lineage>
        <taxon>Bacteria</taxon>
        <taxon>Bacillati</taxon>
        <taxon>Bacillota</taxon>
        <taxon>Bacilli</taxon>
        <taxon>Bacillales</taxon>
        <taxon>Alicyclobacillaceae</taxon>
        <taxon>Tumebacillus</taxon>
    </lineage>
</organism>
<name>A0ABS1JD11_9BACL</name>
<protein>
    <recommendedName>
        <fullName evidence="3">Transposase</fullName>
    </recommendedName>
</protein>
<gene>
    <name evidence="1" type="ORF">JJB07_16260</name>
</gene>
<evidence type="ECO:0000313" key="2">
    <source>
        <dbReference type="Proteomes" id="UP000602284"/>
    </source>
</evidence>
<dbReference type="Proteomes" id="UP000602284">
    <property type="component" value="Unassembled WGS sequence"/>
</dbReference>
<reference evidence="1 2" key="1">
    <citation type="submission" date="2021-01" db="EMBL/GenBank/DDBJ databases">
        <title>Tumebacillus sp. strain ITR2 16S ribosomal RNA gene Genome sequencing and assembly.</title>
        <authorList>
            <person name="Kang M."/>
        </authorList>
    </citation>
    <scope>NUCLEOTIDE SEQUENCE [LARGE SCALE GENOMIC DNA]</scope>
    <source>
        <strain evidence="1 2">ITR2</strain>
    </source>
</reference>
<proteinExistence type="predicted"/>
<evidence type="ECO:0008006" key="3">
    <source>
        <dbReference type="Google" id="ProtNLM"/>
    </source>
</evidence>
<dbReference type="EMBL" id="JAEQNB010000005">
    <property type="protein sequence ID" value="MBL0388172.1"/>
    <property type="molecule type" value="Genomic_DNA"/>
</dbReference>
<sequence>MLTTISRAARLLAVAATLYGGAKQLRSMYVSRKHVWQILRRLVRQLG</sequence>
<keyword evidence="2" id="KW-1185">Reference proteome</keyword>